<comment type="similarity">
    <text evidence="2">Belongs to the nuclear hormone receptor family.</text>
</comment>
<dbReference type="CDD" id="cd06960">
    <property type="entry name" value="NR_DBD_HNF4A"/>
    <property type="match status" value="1"/>
</dbReference>
<comment type="caution">
    <text evidence="18">The sequence shown here is derived from an EMBL/GenBank/DDBJ whole genome shotgun (WGS) entry which is preliminary data.</text>
</comment>
<keyword evidence="11" id="KW-0238">DNA-binding</keyword>
<evidence type="ECO:0000256" key="8">
    <source>
        <dbReference type="ARBA" id="ARBA00022771"/>
    </source>
</evidence>
<dbReference type="GO" id="GO:0005634">
    <property type="term" value="C:nucleus"/>
    <property type="evidence" value="ECO:0007669"/>
    <property type="project" value="UniProtKB-SubCell"/>
</dbReference>
<dbReference type="Pfam" id="PF00105">
    <property type="entry name" value="zf-C4"/>
    <property type="match status" value="1"/>
</dbReference>
<dbReference type="GO" id="GO:0015020">
    <property type="term" value="F:glucuronosyltransferase activity"/>
    <property type="evidence" value="ECO:0007669"/>
    <property type="project" value="UniProtKB-EC"/>
</dbReference>
<dbReference type="EC" id="2.4.1.17" evidence="4"/>
<dbReference type="Proteomes" id="UP000582659">
    <property type="component" value="Unassembled WGS sequence"/>
</dbReference>
<dbReference type="Gene3D" id="1.10.565.10">
    <property type="entry name" value="Retinoid X Receptor"/>
    <property type="match status" value="1"/>
</dbReference>
<evidence type="ECO:0000259" key="17">
    <source>
        <dbReference type="PROSITE" id="PS51030"/>
    </source>
</evidence>
<keyword evidence="19" id="KW-1185">Reference proteome</keyword>
<protein>
    <recommendedName>
        <fullName evidence="4">glucuronosyltransferase</fullName>
        <ecNumber evidence="4">2.4.1.17</ecNumber>
    </recommendedName>
</protein>
<dbReference type="EMBL" id="CAJFDI010000002">
    <property type="protein sequence ID" value="CAD5213700.1"/>
    <property type="molecule type" value="Genomic_DNA"/>
</dbReference>
<evidence type="ECO:0000256" key="12">
    <source>
        <dbReference type="ARBA" id="ARBA00023163"/>
    </source>
</evidence>
<evidence type="ECO:0000256" key="3">
    <source>
        <dbReference type="ARBA" id="ARBA00009995"/>
    </source>
</evidence>
<dbReference type="SMART" id="SM00399">
    <property type="entry name" value="ZnF_C4"/>
    <property type="match status" value="1"/>
</dbReference>
<name>A0A7I8WNE4_BURXY</name>
<dbReference type="PRINTS" id="PR00047">
    <property type="entry name" value="STROIDFINGER"/>
</dbReference>
<keyword evidence="16" id="KW-0472">Membrane</keyword>
<dbReference type="PANTHER" id="PTHR48043:SF154">
    <property type="entry name" value="GLUCURONOSYLTRANSFERASE"/>
    <property type="match status" value="1"/>
</dbReference>
<sequence>MKRGLNITYTCSVCGQKHKGKHFGVQACRACASFYRRSLVEGKVYKCRGTGNCQLSKELRNDCRACRLERCKRIGMTESRIRYLEYDEERPECSKEHSKTTGAAKPTTDLIKQYLNPANCPTNELEKFVAHYRNFCNAERSMYITENPEDLFSTFETVKFKPITRSEQIRMERGTVPLVHRLLLDTAPIYRELSHDNKVKLMKIFLYEFICLHRAFVSARVYREDKPRVILNYGYYWDVESALGFFEGSKKPEENAKFMIPIIESFLVTVRKMREVNLTEPELMKTVVLNFYNILHDLGLDTPETRKAADDIHTEFLFYLASQYGVPNIGPRIGYFQRLMQHIVKQASEFRESMVIARIFFPDAGTEVWDNLDIHDGLYRPICLAICFIMMLITIADGKKVLISQTAMGKSHVYYSNALVDKLADRGHIVDKLVLNWNPEARIKISKKARKVIHVDHENTPYLNATHLINPFKVGPVNAFDIFTQCRVLFCEELMSNTELINQLRAEAYDIILLSAFDGCGISLAHILGIPSTALYVATSSADYVAEGFGIPAPPSYLSNVFVPIAPGRQLTFAERVKSYYRWLQRESDWYRALRNVEHPIVNKYYPGTPTYTELFKKLSFVFLNMPELLDIGRPISSKIKFIGGIQMEDELKKPVKELPEEYEKILSSRPKGTVIFSLGSQIMMGVVPVEIKQALLKSFAKFPEYSFIWKHDQPESVGLNNSTNVFFKKWLPQKELLADRRIRCFITHMGLNSYTELAYAGVPTIMLPLFADQEFNAGVAERKGLGITIHRTKVTEDTVTDALNKVLNDPKYDETAKMYSRMLRNQPNKPSETFVKYVEYAMQYPMIHDVLNLPSTELDFWVFNSYDVIGFFAVCGLTLLVVSAAIIWKLIAVIVPYVRRDKRKTE</sequence>
<dbReference type="SUPFAM" id="SSF48508">
    <property type="entry name" value="Nuclear receptor ligand-binding domain"/>
    <property type="match status" value="1"/>
</dbReference>
<feature type="transmembrane region" description="Helical" evidence="16">
    <location>
        <begin position="869"/>
        <end position="899"/>
    </location>
</feature>
<dbReference type="InterPro" id="IPR000536">
    <property type="entry name" value="Nucl_hrmn_rcpt_lig-bd"/>
</dbReference>
<dbReference type="SUPFAM" id="SSF57716">
    <property type="entry name" value="Glucocorticoid receptor-like (DNA-binding domain)"/>
    <property type="match status" value="1"/>
</dbReference>
<evidence type="ECO:0000313" key="19">
    <source>
        <dbReference type="Proteomes" id="UP000659654"/>
    </source>
</evidence>
<evidence type="ECO:0000256" key="6">
    <source>
        <dbReference type="ARBA" id="ARBA00022679"/>
    </source>
</evidence>
<dbReference type="Proteomes" id="UP000659654">
    <property type="component" value="Unassembled WGS sequence"/>
</dbReference>
<keyword evidence="5" id="KW-0328">Glycosyltransferase</keyword>
<evidence type="ECO:0000256" key="2">
    <source>
        <dbReference type="ARBA" id="ARBA00005993"/>
    </source>
</evidence>
<keyword evidence="12" id="KW-0804">Transcription</keyword>
<dbReference type="OrthoDB" id="5835829at2759"/>
<evidence type="ECO:0000256" key="5">
    <source>
        <dbReference type="ARBA" id="ARBA00022676"/>
    </source>
</evidence>
<evidence type="ECO:0000256" key="9">
    <source>
        <dbReference type="ARBA" id="ARBA00022833"/>
    </source>
</evidence>
<evidence type="ECO:0000256" key="4">
    <source>
        <dbReference type="ARBA" id="ARBA00012544"/>
    </source>
</evidence>
<dbReference type="PANTHER" id="PTHR48043">
    <property type="entry name" value="EG:EG0003.4 PROTEIN-RELATED"/>
    <property type="match status" value="1"/>
</dbReference>
<dbReference type="InterPro" id="IPR013088">
    <property type="entry name" value="Znf_NHR/GATA"/>
</dbReference>
<reference evidence="18" key="1">
    <citation type="submission" date="2020-09" db="EMBL/GenBank/DDBJ databases">
        <authorList>
            <person name="Kikuchi T."/>
        </authorList>
    </citation>
    <scope>NUCLEOTIDE SEQUENCE</scope>
    <source>
        <strain evidence="18">Ka4C1</strain>
    </source>
</reference>
<dbReference type="InterPro" id="IPR035500">
    <property type="entry name" value="NHR-like_dom_sf"/>
</dbReference>
<keyword evidence="10" id="KW-0805">Transcription regulation</keyword>
<dbReference type="CDD" id="cd03784">
    <property type="entry name" value="GT1_Gtf-like"/>
    <property type="match status" value="1"/>
</dbReference>
<evidence type="ECO:0000256" key="14">
    <source>
        <dbReference type="ARBA" id="ARBA00023242"/>
    </source>
</evidence>
<dbReference type="Pfam" id="PF00104">
    <property type="entry name" value="Hormone_recep"/>
    <property type="match status" value="1"/>
</dbReference>
<dbReference type="InterPro" id="IPR050271">
    <property type="entry name" value="UDP-glycosyltransferase"/>
</dbReference>
<evidence type="ECO:0000313" key="18">
    <source>
        <dbReference type="EMBL" id="CAD5213700.1"/>
    </source>
</evidence>
<dbReference type="Gene3D" id="3.40.50.2000">
    <property type="entry name" value="Glycogen Phosphorylase B"/>
    <property type="match status" value="1"/>
</dbReference>
<dbReference type="AlphaFoldDB" id="A0A7I8WNE4"/>
<accession>A0A7I8WNE4</accession>
<evidence type="ECO:0000256" key="16">
    <source>
        <dbReference type="SAM" id="Phobius"/>
    </source>
</evidence>
<dbReference type="InterPro" id="IPR001628">
    <property type="entry name" value="Znf_hrmn_rcpt"/>
</dbReference>
<evidence type="ECO:0000256" key="11">
    <source>
        <dbReference type="ARBA" id="ARBA00023125"/>
    </source>
</evidence>
<evidence type="ECO:0000256" key="10">
    <source>
        <dbReference type="ARBA" id="ARBA00023015"/>
    </source>
</evidence>
<keyword evidence="13" id="KW-0675">Receptor</keyword>
<dbReference type="GO" id="GO:0008270">
    <property type="term" value="F:zinc ion binding"/>
    <property type="evidence" value="ECO:0007669"/>
    <property type="project" value="UniProtKB-KW"/>
</dbReference>
<gene>
    <name evidence="18" type="ORF">BXYJ_LOCUS3161</name>
</gene>
<comment type="similarity">
    <text evidence="3">Belongs to the UDP-glycosyltransferase family.</text>
</comment>
<keyword evidence="16" id="KW-0812">Transmembrane</keyword>
<dbReference type="InterPro" id="IPR049636">
    <property type="entry name" value="HNF4-like_DBD"/>
</dbReference>
<keyword evidence="9" id="KW-0862">Zinc</keyword>
<evidence type="ECO:0000256" key="15">
    <source>
        <dbReference type="ARBA" id="ARBA00047475"/>
    </source>
</evidence>
<evidence type="ECO:0000256" key="13">
    <source>
        <dbReference type="ARBA" id="ARBA00023170"/>
    </source>
</evidence>
<keyword evidence="6" id="KW-0808">Transferase</keyword>
<comment type="subcellular location">
    <subcellularLocation>
        <location evidence="1">Nucleus</location>
    </subcellularLocation>
</comment>
<keyword evidence="14" id="KW-0539">Nucleus</keyword>
<keyword evidence="7" id="KW-0479">Metal-binding</keyword>
<keyword evidence="16" id="KW-1133">Transmembrane helix</keyword>
<feature type="domain" description="Nuclear receptor" evidence="17">
    <location>
        <begin position="8"/>
        <end position="83"/>
    </location>
</feature>
<organism evidence="18 19">
    <name type="scientific">Bursaphelenchus xylophilus</name>
    <name type="common">Pinewood nematode worm</name>
    <name type="synonym">Aphelenchoides xylophilus</name>
    <dbReference type="NCBI Taxonomy" id="6326"/>
    <lineage>
        <taxon>Eukaryota</taxon>
        <taxon>Metazoa</taxon>
        <taxon>Ecdysozoa</taxon>
        <taxon>Nematoda</taxon>
        <taxon>Chromadorea</taxon>
        <taxon>Rhabditida</taxon>
        <taxon>Tylenchina</taxon>
        <taxon>Tylenchomorpha</taxon>
        <taxon>Aphelenchoidea</taxon>
        <taxon>Aphelenchoididae</taxon>
        <taxon>Bursaphelenchus</taxon>
    </lineage>
</organism>
<evidence type="ECO:0000256" key="7">
    <source>
        <dbReference type="ARBA" id="ARBA00022723"/>
    </source>
</evidence>
<comment type="catalytic activity">
    <reaction evidence="15">
        <text>glucuronate acceptor + UDP-alpha-D-glucuronate = acceptor beta-D-glucuronoside + UDP + H(+)</text>
        <dbReference type="Rhea" id="RHEA:21032"/>
        <dbReference type="ChEBI" id="CHEBI:15378"/>
        <dbReference type="ChEBI" id="CHEBI:58052"/>
        <dbReference type="ChEBI" id="CHEBI:58223"/>
        <dbReference type="ChEBI" id="CHEBI:132367"/>
        <dbReference type="ChEBI" id="CHEBI:132368"/>
        <dbReference type="EC" id="2.4.1.17"/>
    </reaction>
</comment>
<dbReference type="GO" id="GO:0000978">
    <property type="term" value="F:RNA polymerase II cis-regulatory region sequence-specific DNA binding"/>
    <property type="evidence" value="ECO:0007669"/>
    <property type="project" value="InterPro"/>
</dbReference>
<dbReference type="SUPFAM" id="SSF53756">
    <property type="entry name" value="UDP-Glycosyltransferase/glycogen phosphorylase"/>
    <property type="match status" value="1"/>
</dbReference>
<dbReference type="GO" id="GO:0003700">
    <property type="term" value="F:DNA-binding transcription factor activity"/>
    <property type="evidence" value="ECO:0007669"/>
    <property type="project" value="InterPro"/>
</dbReference>
<dbReference type="SMR" id="A0A7I8WNE4"/>
<evidence type="ECO:0000256" key="1">
    <source>
        <dbReference type="ARBA" id="ARBA00004123"/>
    </source>
</evidence>
<dbReference type="FunFam" id="3.40.50.2000:FF:000021">
    <property type="entry name" value="UDP-glucuronosyltransferase"/>
    <property type="match status" value="1"/>
</dbReference>
<dbReference type="Gene3D" id="3.30.50.10">
    <property type="entry name" value="Erythroid Transcription Factor GATA-1, subunit A"/>
    <property type="match status" value="1"/>
</dbReference>
<dbReference type="InterPro" id="IPR002213">
    <property type="entry name" value="UDP_glucos_trans"/>
</dbReference>
<keyword evidence="8" id="KW-0863">Zinc-finger</keyword>
<dbReference type="Pfam" id="PF00201">
    <property type="entry name" value="UDPGT"/>
    <property type="match status" value="1"/>
</dbReference>
<dbReference type="PROSITE" id="PS51030">
    <property type="entry name" value="NUCLEAR_REC_DBD_2"/>
    <property type="match status" value="1"/>
</dbReference>
<proteinExistence type="inferred from homology"/>
<dbReference type="EMBL" id="CAJFCV020000002">
    <property type="protein sequence ID" value="CAG9093122.1"/>
    <property type="molecule type" value="Genomic_DNA"/>
</dbReference>